<feature type="domain" description="DUF4469" evidence="1">
    <location>
        <begin position="23"/>
        <end position="92"/>
    </location>
</feature>
<accession>A0A450THS9</accession>
<name>A0A450THS9_9GAMM</name>
<reference evidence="2" key="1">
    <citation type="submission" date="2019-02" db="EMBL/GenBank/DDBJ databases">
        <authorList>
            <person name="Gruber-Vodicka R. H."/>
            <person name="Seah K. B. B."/>
        </authorList>
    </citation>
    <scope>NUCLEOTIDE SEQUENCE</scope>
    <source>
        <strain evidence="2">BECK_DK47</strain>
    </source>
</reference>
<dbReference type="InterPro" id="IPR027824">
    <property type="entry name" value="DUF4469"/>
</dbReference>
<dbReference type="Pfam" id="PF14734">
    <property type="entry name" value="DUF4469"/>
    <property type="match status" value="1"/>
</dbReference>
<dbReference type="Gene3D" id="2.70.50.70">
    <property type="match status" value="1"/>
</dbReference>
<protein>
    <recommendedName>
        <fullName evidence="1">DUF4469 domain-containing protein</fullName>
    </recommendedName>
</protein>
<proteinExistence type="predicted"/>
<evidence type="ECO:0000259" key="1">
    <source>
        <dbReference type="Pfam" id="PF14734"/>
    </source>
</evidence>
<organism evidence="2">
    <name type="scientific">Candidatus Kentrum sp. DK</name>
    <dbReference type="NCBI Taxonomy" id="2126562"/>
    <lineage>
        <taxon>Bacteria</taxon>
        <taxon>Pseudomonadati</taxon>
        <taxon>Pseudomonadota</taxon>
        <taxon>Gammaproteobacteria</taxon>
        <taxon>Candidatus Kentrum</taxon>
    </lineage>
</organism>
<dbReference type="EMBL" id="CAADEX010000177">
    <property type="protein sequence ID" value="VFJ66723.1"/>
    <property type="molecule type" value="Genomic_DNA"/>
</dbReference>
<dbReference type="AlphaFoldDB" id="A0A450THS9"/>
<gene>
    <name evidence="2" type="ORF">BECKDK2373B_GA0170837_11775</name>
</gene>
<evidence type="ECO:0000313" key="2">
    <source>
        <dbReference type="EMBL" id="VFJ66723.1"/>
    </source>
</evidence>
<sequence length="105" mass="11770">MGLRRSPHPAFRSFQTSPFTLQTSFDGYRLKFDPAKADEGIFLVPAETGGGKEARITQVQKNKPGQLIFLNPPNVKKGDYHLEVRARMRDSGEIRIGRLDAILTV</sequence>